<sequence>MAANCHSSRQQRLGIWHSFHQIPAWRPIILAKNKFINMSLSNKGGIPDNSWE</sequence>
<accession>A0A2P2JD34</accession>
<reference evidence="1" key="1">
    <citation type="submission" date="2018-02" db="EMBL/GenBank/DDBJ databases">
        <title>Rhizophora mucronata_Transcriptome.</title>
        <authorList>
            <person name="Meera S.P."/>
            <person name="Sreeshan A."/>
            <person name="Augustine A."/>
        </authorList>
    </citation>
    <scope>NUCLEOTIDE SEQUENCE</scope>
    <source>
        <tissue evidence="1">Leaf</tissue>
    </source>
</reference>
<protein>
    <submittedName>
        <fullName evidence="1">Uncharacterized protein</fullName>
    </submittedName>
</protein>
<dbReference type="AlphaFoldDB" id="A0A2P2JD34"/>
<proteinExistence type="predicted"/>
<name>A0A2P2JD34_RHIMU</name>
<dbReference type="EMBL" id="GGEC01010895">
    <property type="protein sequence ID" value="MBW91378.1"/>
    <property type="molecule type" value="Transcribed_RNA"/>
</dbReference>
<evidence type="ECO:0000313" key="1">
    <source>
        <dbReference type="EMBL" id="MBW91378.1"/>
    </source>
</evidence>
<organism evidence="1">
    <name type="scientific">Rhizophora mucronata</name>
    <name type="common">Asiatic mangrove</name>
    <dbReference type="NCBI Taxonomy" id="61149"/>
    <lineage>
        <taxon>Eukaryota</taxon>
        <taxon>Viridiplantae</taxon>
        <taxon>Streptophyta</taxon>
        <taxon>Embryophyta</taxon>
        <taxon>Tracheophyta</taxon>
        <taxon>Spermatophyta</taxon>
        <taxon>Magnoliopsida</taxon>
        <taxon>eudicotyledons</taxon>
        <taxon>Gunneridae</taxon>
        <taxon>Pentapetalae</taxon>
        <taxon>rosids</taxon>
        <taxon>fabids</taxon>
        <taxon>Malpighiales</taxon>
        <taxon>Rhizophoraceae</taxon>
        <taxon>Rhizophora</taxon>
    </lineage>
</organism>